<feature type="chain" id="PRO_5045414629" evidence="1">
    <location>
        <begin position="23"/>
        <end position="174"/>
    </location>
</feature>
<sequence length="174" mass="19409">MRLRFFLMACTCLLIMTAYASSADTSAPITTQVQVKGLVKHPFACTLKNVHLLKPETHTNLNIVGAKGEIKKVFRSFKGVSLKNILDSAGVDMPNPKEKGKYYITIKASDGYTVLYSWNDIYNNPTGDHVFLVFSVNDQPVQKDGQFVMVCTNDKITGPRHVKWVESIEVAKLP</sequence>
<organism evidence="3 4">
    <name type="scientific">Chitinophaga defluvii</name>
    <dbReference type="NCBI Taxonomy" id="3163343"/>
    <lineage>
        <taxon>Bacteria</taxon>
        <taxon>Pseudomonadati</taxon>
        <taxon>Bacteroidota</taxon>
        <taxon>Chitinophagia</taxon>
        <taxon>Chitinophagales</taxon>
        <taxon>Chitinophagaceae</taxon>
        <taxon>Chitinophaga</taxon>
    </lineage>
</organism>
<dbReference type="Proteomes" id="UP001549749">
    <property type="component" value="Unassembled WGS sequence"/>
</dbReference>
<dbReference type="Gene3D" id="3.90.420.10">
    <property type="entry name" value="Oxidoreductase, molybdopterin-binding domain"/>
    <property type="match status" value="1"/>
</dbReference>
<evidence type="ECO:0000259" key="2">
    <source>
        <dbReference type="Pfam" id="PF00174"/>
    </source>
</evidence>
<feature type="domain" description="Oxidoreductase molybdopterin-binding" evidence="2">
    <location>
        <begin position="30"/>
        <end position="172"/>
    </location>
</feature>
<dbReference type="InterPro" id="IPR036374">
    <property type="entry name" value="OxRdtase_Mopterin-bd_sf"/>
</dbReference>
<proteinExistence type="predicted"/>
<dbReference type="RefSeq" id="WP_354662648.1">
    <property type="nucleotide sequence ID" value="NZ_JBEXAC010000002.1"/>
</dbReference>
<keyword evidence="1" id="KW-0732">Signal</keyword>
<evidence type="ECO:0000256" key="1">
    <source>
        <dbReference type="SAM" id="SignalP"/>
    </source>
</evidence>
<evidence type="ECO:0000313" key="4">
    <source>
        <dbReference type="Proteomes" id="UP001549749"/>
    </source>
</evidence>
<dbReference type="EMBL" id="JBEXAC010000002">
    <property type="protein sequence ID" value="MET7000088.1"/>
    <property type="molecule type" value="Genomic_DNA"/>
</dbReference>
<dbReference type="SUPFAM" id="SSF56524">
    <property type="entry name" value="Oxidoreductase molybdopterin-binding domain"/>
    <property type="match status" value="1"/>
</dbReference>
<dbReference type="Pfam" id="PF00174">
    <property type="entry name" value="Oxidored_molyb"/>
    <property type="match status" value="1"/>
</dbReference>
<dbReference type="InterPro" id="IPR000572">
    <property type="entry name" value="OxRdtase_Mopterin-bd_dom"/>
</dbReference>
<feature type="signal peptide" evidence="1">
    <location>
        <begin position="1"/>
        <end position="22"/>
    </location>
</feature>
<evidence type="ECO:0000313" key="3">
    <source>
        <dbReference type="EMBL" id="MET7000088.1"/>
    </source>
</evidence>
<accession>A0ABV2TAP3</accession>
<comment type="caution">
    <text evidence="3">The sequence shown here is derived from an EMBL/GenBank/DDBJ whole genome shotgun (WGS) entry which is preliminary data.</text>
</comment>
<protein>
    <submittedName>
        <fullName evidence="3">Molybdopterin-dependent oxidoreductase</fullName>
    </submittedName>
</protein>
<gene>
    <name evidence="3" type="ORF">ABR189_22045</name>
</gene>
<reference evidence="3 4" key="1">
    <citation type="submission" date="2024-06" db="EMBL/GenBank/DDBJ databases">
        <title>Chitinophaga defluvii sp. nov., isolated from municipal sewage.</title>
        <authorList>
            <person name="Zhang L."/>
        </authorList>
    </citation>
    <scope>NUCLEOTIDE SEQUENCE [LARGE SCALE GENOMIC DNA]</scope>
    <source>
        <strain evidence="3 4">H8</strain>
    </source>
</reference>
<name>A0ABV2TAP3_9BACT</name>
<keyword evidence="4" id="KW-1185">Reference proteome</keyword>